<name>A0A9E8HHL8_9ALTE</name>
<dbReference type="GO" id="GO:0016989">
    <property type="term" value="F:sigma factor antagonist activity"/>
    <property type="evidence" value="ECO:0007669"/>
    <property type="project" value="InterPro"/>
</dbReference>
<accession>A0A9E8HHL8</accession>
<keyword evidence="1" id="KW-0812">Transmembrane</keyword>
<evidence type="ECO:0000313" key="3">
    <source>
        <dbReference type="Proteomes" id="UP001164472"/>
    </source>
</evidence>
<dbReference type="AlphaFoldDB" id="A0A9E8HHL8"/>
<sequence length="233" mass="25496">MDDRIKESISALLDNEADELELRRVLNHVDNDGIKAVWSRYSVVSSLMSSGQFSYSHAQENRPVDSDNGLLDIDISSQISRSIDRLEEADEPVLENDLQDRQRPVVNKKRVGLLSTVAIAATVMMAISLVFKPMNDVNLNDEAWIAQNGALKVDEVAVSSDINGVVSESKSFSGYVANVSNADDIPLVKQPFSPEHASKLNQYLLRHAENSVAGGRSGVMPLARVASFTIAKN</sequence>
<proteinExistence type="predicted"/>
<keyword evidence="1" id="KW-1133">Transmembrane helix</keyword>
<dbReference type="EMBL" id="CP101527">
    <property type="protein sequence ID" value="UZW73512.1"/>
    <property type="molecule type" value="Genomic_DNA"/>
</dbReference>
<evidence type="ECO:0000313" key="2">
    <source>
        <dbReference type="EMBL" id="UZW73512.1"/>
    </source>
</evidence>
<keyword evidence="3" id="KW-1185">Reference proteome</keyword>
<reference evidence="2" key="1">
    <citation type="submission" date="2022-07" db="EMBL/GenBank/DDBJ databases">
        <title>Alkalimarinus sp. nov., isolated from gut of a Alitta virens.</title>
        <authorList>
            <person name="Yang A.I."/>
            <person name="Shin N.-R."/>
        </authorList>
    </citation>
    <scope>NUCLEOTIDE SEQUENCE</scope>
    <source>
        <strain evidence="2">FA028</strain>
    </source>
</reference>
<dbReference type="RefSeq" id="WP_251809653.1">
    <property type="nucleotide sequence ID" value="NZ_CP101527.1"/>
</dbReference>
<dbReference type="KEGG" id="asem:NNL22_10700"/>
<evidence type="ECO:0000256" key="1">
    <source>
        <dbReference type="SAM" id="Phobius"/>
    </source>
</evidence>
<dbReference type="InterPro" id="IPR036147">
    <property type="entry name" value="Anti-sigma_E_RseA_N_sf"/>
</dbReference>
<gene>
    <name evidence="2" type="ORF">NNL22_10700</name>
</gene>
<dbReference type="Gene3D" id="1.10.10.880">
    <property type="entry name" value="Anti sigma-E protein RseA, N-terminal domain"/>
    <property type="match status" value="1"/>
</dbReference>
<protein>
    <submittedName>
        <fullName evidence="2">Sigma-E factor negative regulatory protein</fullName>
    </submittedName>
</protein>
<feature type="transmembrane region" description="Helical" evidence="1">
    <location>
        <begin position="111"/>
        <end position="131"/>
    </location>
</feature>
<dbReference type="CDD" id="cd16328">
    <property type="entry name" value="RseA_N"/>
    <property type="match status" value="1"/>
</dbReference>
<dbReference type="SUPFAM" id="SSF89069">
    <property type="entry name" value="N-terminal, cytoplasmic domain of anti-sigmaE factor RseA"/>
    <property type="match status" value="1"/>
</dbReference>
<dbReference type="Proteomes" id="UP001164472">
    <property type="component" value="Chromosome"/>
</dbReference>
<organism evidence="2 3">
    <name type="scientific">Alkalimarinus sediminis</name>
    <dbReference type="NCBI Taxonomy" id="1632866"/>
    <lineage>
        <taxon>Bacteria</taxon>
        <taxon>Pseudomonadati</taxon>
        <taxon>Pseudomonadota</taxon>
        <taxon>Gammaproteobacteria</taxon>
        <taxon>Alteromonadales</taxon>
        <taxon>Alteromonadaceae</taxon>
        <taxon>Alkalimarinus</taxon>
    </lineage>
</organism>
<dbReference type="InterPro" id="IPR005572">
    <property type="entry name" value="Anti-sigma_E_RseA_N"/>
</dbReference>
<keyword evidence="1" id="KW-0472">Membrane</keyword>